<gene>
    <name evidence="2" type="ORF">IZU98_11760</name>
</gene>
<sequence length="101" mass="10660">MTKGLPDPPASLTTAPTSFSTCESSHPPLFSVRPGVDLEDALVHLSTLLRGAYAANLKAMELANGTCFDLLLDNDHGLESATAVVEALLNGLEARRLVADR</sequence>
<name>A0A7S9L3X4_9PSED</name>
<reference evidence="2 3" key="1">
    <citation type="submission" date="2020-11" db="EMBL/GenBank/DDBJ databases">
        <title>Pseudomonas fulva producing VIM-24.</title>
        <authorList>
            <person name="Liu S."/>
        </authorList>
    </citation>
    <scope>NUCLEOTIDE SEQUENCE [LARGE SCALE GENOMIC DNA]</scope>
    <source>
        <strain evidence="2 3">ZDHY414</strain>
    </source>
</reference>
<organism evidence="2 3">
    <name type="scientific">Pseudomonas fulva</name>
    <dbReference type="NCBI Taxonomy" id="47880"/>
    <lineage>
        <taxon>Bacteria</taxon>
        <taxon>Pseudomonadati</taxon>
        <taxon>Pseudomonadota</taxon>
        <taxon>Gammaproteobacteria</taxon>
        <taxon>Pseudomonadales</taxon>
        <taxon>Pseudomonadaceae</taxon>
        <taxon>Pseudomonas</taxon>
    </lineage>
</organism>
<evidence type="ECO:0000313" key="2">
    <source>
        <dbReference type="EMBL" id="QPH47105.1"/>
    </source>
</evidence>
<feature type="compositionally biased region" description="Polar residues" evidence="1">
    <location>
        <begin position="11"/>
        <end position="23"/>
    </location>
</feature>
<dbReference type="InterPro" id="IPR021427">
    <property type="entry name" value="DUF3077"/>
</dbReference>
<dbReference type="Pfam" id="PF11275">
    <property type="entry name" value="DUF3077"/>
    <property type="match status" value="1"/>
</dbReference>
<dbReference type="Proteomes" id="UP000594430">
    <property type="component" value="Chromosome"/>
</dbReference>
<feature type="region of interest" description="Disordered" evidence="1">
    <location>
        <begin position="1"/>
        <end position="23"/>
    </location>
</feature>
<dbReference type="AlphaFoldDB" id="A0A7S9L3X4"/>
<protein>
    <submittedName>
        <fullName evidence="2">DUF3077 domain-containing protein</fullName>
    </submittedName>
</protein>
<accession>A0A7S9L3X4</accession>
<proteinExistence type="predicted"/>
<evidence type="ECO:0000313" key="3">
    <source>
        <dbReference type="Proteomes" id="UP000594430"/>
    </source>
</evidence>
<dbReference type="EMBL" id="CP064946">
    <property type="protein sequence ID" value="QPH47105.1"/>
    <property type="molecule type" value="Genomic_DNA"/>
</dbReference>
<dbReference type="RefSeq" id="WP_196109917.1">
    <property type="nucleotide sequence ID" value="NZ_CP064943.1"/>
</dbReference>
<evidence type="ECO:0000256" key="1">
    <source>
        <dbReference type="SAM" id="MobiDB-lite"/>
    </source>
</evidence>